<dbReference type="AlphaFoldDB" id="A0A915HV42"/>
<dbReference type="Proteomes" id="UP000887565">
    <property type="component" value="Unplaced"/>
</dbReference>
<name>A0A915HV42_ROMCU</name>
<proteinExistence type="predicted"/>
<keyword evidence="1" id="KW-1185">Reference proteome</keyword>
<evidence type="ECO:0000313" key="1">
    <source>
        <dbReference type="Proteomes" id="UP000887565"/>
    </source>
</evidence>
<reference evidence="2" key="1">
    <citation type="submission" date="2022-11" db="UniProtKB">
        <authorList>
            <consortium name="WormBaseParasite"/>
        </authorList>
    </citation>
    <scope>IDENTIFICATION</scope>
</reference>
<organism evidence="1 2">
    <name type="scientific">Romanomermis culicivorax</name>
    <name type="common">Nematode worm</name>
    <dbReference type="NCBI Taxonomy" id="13658"/>
    <lineage>
        <taxon>Eukaryota</taxon>
        <taxon>Metazoa</taxon>
        <taxon>Ecdysozoa</taxon>
        <taxon>Nematoda</taxon>
        <taxon>Enoplea</taxon>
        <taxon>Dorylaimia</taxon>
        <taxon>Mermithida</taxon>
        <taxon>Mermithoidea</taxon>
        <taxon>Mermithidae</taxon>
        <taxon>Romanomermis</taxon>
    </lineage>
</organism>
<dbReference type="WBParaSite" id="nRc.2.0.1.t05769-RA">
    <property type="protein sequence ID" value="nRc.2.0.1.t05769-RA"/>
    <property type="gene ID" value="nRc.2.0.1.g05769"/>
</dbReference>
<accession>A0A915HV42</accession>
<protein>
    <submittedName>
        <fullName evidence="2">Uncharacterized protein</fullName>
    </submittedName>
</protein>
<evidence type="ECO:0000313" key="2">
    <source>
        <dbReference type="WBParaSite" id="nRc.2.0.1.t05769-RA"/>
    </source>
</evidence>
<sequence>MEKNRIQWEGVRHKDRRLVSISLFIKTQLDKITTRTKRDHMDRSTIHMDLRRYQKCPPTNQSIYRSTLEQMGDLTSPIGGQERHRPAYVPNHPVGNRGHLNRKEIVCKFRNLGCISKSELMGKIATTNFEQVMGAVDLGKGAAMAETMFKKVSIGQFSDMGNQIISMSK</sequence>